<gene>
    <name evidence="2" type="ORF">S23_55590</name>
</gene>
<dbReference type="EMBL" id="AP012279">
    <property type="protein sequence ID" value="BAL78751.1"/>
    <property type="molecule type" value="Genomic_DNA"/>
</dbReference>
<keyword evidence="3" id="KW-1185">Reference proteome</keyword>
<evidence type="ECO:0000313" key="2">
    <source>
        <dbReference type="EMBL" id="BAL78751.1"/>
    </source>
</evidence>
<keyword evidence="1" id="KW-0732">Signal</keyword>
<organism evidence="2 3">
    <name type="scientific">Bradyrhizobium cosmicum</name>
    <dbReference type="NCBI Taxonomy" id="1404864"/>
    <lineage>
        <taxon>Bacteria</taxon>
        <taxon>Pseudomonadati</taxon>
        <taxon>Pseudomonadota</taxon>
        <taxon>Alphaproteobacteria</taxon>
        <taxon>Hyphomicrobiales</taxon>
        <taxon>Nitrobacteraceae</taxon>
        <taxon>Bradyrhizobium</taxon>
    </lineage>
</organism>
<sequence length="153" mass="16601">MRVEAGVAAAVLALCGSAVAHAESWAAYRIPETGTTVDIPASIFTEDAGKPDGHGQRFRSADGRADLTVQAVPRTGESPAAFLARKNPPSGIVYKRITPHFFVVSSVKRDTIWYDRCNFSVRYVHCVLINYPAAEKRQWDAVVTRVSHSLGGS</sequence>
<evidence type="ECO:0000256" key="1">
    <source>
        <dbReference type="SAM" id="SignalP"/>
    </source>
</evidence>
<dbReference type="KEGG" id="brs:S23_55590"/>
<evidence type="ECO:0000313" key="3">
    <source>
        <dbReference type="Proteomes" id="UP000007886"/>
    </source>
</evidence>
<accession>A0AAI8MHM1</accession>
<dbReference type="AlphaFoldDB" id="A0AAI8MHM1"/>
<name>A0AAI8MHM1_9BRAD</name>
<feature type="signal peptide" evidence="1">
    <location>
        <begin position="1"/>
        <end position="22"/>
    </location>
</feature>
<reference evidence="2 3" key="1">
    <citation type="journal article" date="2012" name="Microbes Environ.">
        <title>Complete genome sequence of Bradyrhizobium sp. S23321: insights into symbiosis evolution in soil oligotrophs.</title>
        <authorList>
            <person name="Okubo T."/>
            <person name="Tsukui T."/>
            <person name="Maita H."/>
            <person name="Okamoto S."/>
            <person name="Oshima K."/>
            <person name="Fujisawa T."/>
            <person name="Saito A."/>
            <person name="Futamata H."/>
            <person name="Hattori R."/>
            <person name="Shimomura Y."/>
            <person name="Haruta S."/>
            <person name="Morimoto S."/>
            <person name="Wang Y."/>
            <person name="Sakai Y."/>
            <person name="Hattori M."/>
            <person name="Aizawa S."/>
            <person name="Nagashima K.V.P."/>
            <person name="Masuda S."/>
            <person name="Hattori T."/>
            <person name="Yamashita A."/>
            <person name="Bao Z."/>
            <person name="Hayatsu M."/>
            <person name="Kajiya-Kanegae H."/>
            <person name="Yoshinaga I."/>
            <person name="Sakamoto K."/>
            <person name="Toyota K."/>
            <person name="Nakao M."/>
            <person name="Kohara M."/>
            <person name="Anda M."/>
            <person name="Niwa R."/>
            <person name="Jung-Hwan P."/>
            <person name="Sameshima-Saito R."/>
            <person name="Tokuda S."/>
            <person name="Yamamoto S."/>
            <person name="Yamamoto S."/>
            <person name="Yokoyama T."/>
            <person name="Akutsu T."/>
            <person name="Nakamura Y."/>
            <person name="Nakahira-Yanaka Y."/>
            <person name="Takada Hoshino Y."/>
            <person name="Hirakawa H."/>
            <person name="Mitsui H."/>
            <person name="Terasawa K."/>
            <person name="Itakura M."/>
            <person name="Sato S."/>
            <person name="Ikeda-Ohtsubo W."/>
            <person name="Sakakura N."/>
            <person name="Kaminuma E."/>
            <person name="Minamisawa K."/>
        </authorList>
    </citation>
    <scope>NUCLEOTIDE SEQUENCE [LARGE SCALE GENOMIC DNA]</scope>
    <source>
        <strain evidence="2 3">S23321</strain>
    </source>
</reference>
<dbReference type="Proteomes" id="UP000007886">
    <property type="component" value="Chromosome"/>
</dbReference>
<protein>
    <submittedName>
        <fullName evidence="2">Uncharacterized protein</fullName>
    </submittedName>
</protein>
<feature type="chain" id="PRO_5042471661" evidence="1">
    <location>
        <begin position="23"/>
        <end position="153"/>
    </location>
</feature>
<dbReference type="RefSeq" id="WP_015688023.1">
    <property type="nucleotide sequence ID" value="NC_017082.1"/>
</dbReference>
<proteinExistence type="predicted"/>